<dbReference type="KEGG" id="mass:CR152_15255"/>
<proteinExistence type="predicted"/>
<dbReference type="RefSeq" id="WP_099875737.1">
    <property type="nucleotide sequence ID" value="NZ_CP024608.1"/>
</dbReference>
<keyword evidence="2" id="KW-1185">Reference proteome</keyword>
<dbReference type="OrthoDB" id="9947175at2"/>
<organism evidence="1 2">
    <name type="scientific">Massilia violaceinigra</name>
    <dbReference type="NCBI Taxonomy" id="2045208"/>
    <lineage>
        <taxon>Bacteria</taxon>
        <taxon>Pseudomonadati</taxon>
        <taxon>Pseudomonadota</taxon>
        <taxon>Betaproteobacteria</taxon>
        <taxon>Burkholderiales</taxon>
        <taxon>Oxalobacteraceae</taxon>
        <taxon>Telluria group</taxon>
        <taxon>Massilia</taxon>
    </lineage>
</organism>
<dbReference type="Proteomes" id="UP000229897">
    <property type="component" value="Chromosome"/>
</dbReference>
<sequence>MAEENGTGEERVVLDARTLQNISPETLARLRSEFGMSVELKSTKPGLSGLLDSLTRGGTLTTPQGMVAAYDRGFDRTSPGYDKYYDRDRALANPAQDLLDPVINPGPLIPGVANPAQPGLAPVVSPGIDAGVLNRLTPRR</sequence>
<evidence type="ECO:0000313" key="1">
    <source>
        <dbReference type="EMBL" id="ATQ75732.1"/>
    </source>
</evidence>
<evidence type="ECO:0000313" key="2">
    <source>
        <dbReference type="Proteomes" id="UP000229897"/>
    </source>
</evidence>
<accession>A0A2D2DL90</accession>
<gene>
    <name evidence="1" type="ORF">CR152_15255</name>
</gene>
<dbReference type="AlphaFoldDB" id="A0A2D2DL90"/>
<dbReference type="EMBL" id="CP024608">
    <property type="protein sequence ID" value="ATQ75732.1"/>
    <property type="molecule type" value="Genomic_DNA"/>
</dbReference>
<name>A0A2D2DL90_9BURK</name>
<reference evidence="1" key="1">
    <citation type="submission" date="2017-10" db="EMBL/GenBank/DDBJ databases">
        <title>Massilia psychrophilum sp. nov., a novel purple-pigmented bacterium isolated from Tianshan glacier, Xinjiang Municipality, China.</title>
        <authorList>
            <person name="Wang H."/>
        </authorList>
    </citation>
    <scope>NUCLEOTIDE SEQUENCE [LARGE SCALE GENOMIC DNA]</scope>
    <source>
        <strain evidence="1">B2</strain>
    </source>
</reference>
<protein>
    <submittedName>
        <fullName evidence="1">Uncharacterized protein</fullName>
    </submittedName>
</protein>